<comment type="catalytic activity">
    <reaction evidence="1">
        <text>a 1,2-diacyl-sn-glycero-3-phospho-(1D-myo-inositol) = 1D-myo-inositol 1,2-cyclic phosphate + a 1,2-diacyl-sn-glycerol</text>
        <dbReference type="Rhea" id="RHEA:17093"/>
        <dbReference type="ChEBI" id="CHEBI:17815"/>
        <dbReference type="ChEBI" id="CHEBI:57880"/>
        <dbReference type="ChEBI" id="CHEBI:58484"/>
        <dbReference type="EC" id="4.6.1.13"/>
    </reaction>
</comment>
<name>A0ABY5IQ90_9FLAO</name>
<evidence type="ECO:0000313" key="8">
    <source>
        <dbReference type="Proteomes" id="UP001059844"/>
    </source>
</evidence>
<dbReference type="SMART" id="SM00148">
    <property type="entry name" value="PLCXc"/>
    <property type="match status" value="1"/>
</dbReference>
<dbReference type="Gene3D" id="3.20.20.190">
    <property type="entry name" value="Phosphatidylinositol (PI) phosphodiesterase"/>
    <property type="match status" value="1"/>
</dbReference>
<dbReference type="PANTHER" id="PTHR13593:SF113">
    <property type="entry name" value="SI:DKEY-266F7.9"/>
    <property type="match status" value="1"/>
</dbReference>
<evidence type="ECO:0000256" key="4">
    <source>
        <dbReference type="ARBA" id="ARBA00030474"/>
    </source>
</evidence>
<evidence type="ECO:0000256" key="3">
    <source>
        <dbReference type="ARBA" id="ARBA00019758"/>
    </source>
</evidence>
<dbReference type="PROSITE" id="PS50007">
    <property type="entry name" value="PIPLC_X_DOMAIN"/>
    <property type="match status" value="1"/>
</dbReference>
<feature type="domain" description="Phosphatidylinositol-specific phospholipase C X" evidence="6">
    <location>
        <begin position="304"/>
        <end position="449"/>
    </location>
</feature>
<sequence length="611" mass="69259">MESIQFGLATDYDSGRFNSVTTNERAIIEVHNSEASGKMWYHIGKVYKATIEWGESTPYSEGFHPSIALNNKNIVVEVHETSNIVTNSMYYKVGTLKDDSIEWWGKDEKYDSGVQPNVAINDYGVIVEVHKSQSYDKLYYRVGKLNGQSIKWGPSRNYEKGIKPAVAITNAGLVVEVHQSEGHPKLYYRVGRIDGDSINWSNSIPYQDGVNPSIAITDDGRLIEVHESQGVTGLWQMSGKINGTSIIWSEASNFDSGSTPKAAISSSGQIAVQVHSSEGLAFGLWYSLSRLMNTADFMSQLLPLTENLPFKKMVFPASHDAGMYTHGLETLGKTQDLNLYQQLQAGVRYFDLRPDKNLNIYHGFAGPSVQEVLNDVKRFYQEGHHELTILKFSHFDKFTPVIYEKLKTMINNTIGNWMLRSIPEGYTRLADVTMGTYLQDKGQILVVIDEDWAVTDQPKDGFWVYRDWQDKTADKGDLTVFDLYSNSMSYDTMKQDQIEKFEAFNGQCCSKQKKDSWECETFSNVPCDLFLLSWTLTPPTGVWLFSKEANRNLGQVMSYLYPNQYGFFPNILYLDYTEYARPTFIANIVTKIYNNITLNSSLSKEVNEMAG</sequence>
<dbReference type="SUPFAM" id="SSF51695">
    <property type="entry name" value="PLC-like phosphodiesterases"/>
    <property type="match status" value="1"/>
</dbReference>
<gene>
    <name evidence="7" type="ORF">NOX80_15130</name>
</gene>
<dbReference type="InterPro" id="IPR051057">
    <property type="entry name" value="PI-PLC_domain"/>
</dbReference>
<evidence type="ECO:0000256" key="2">
    <source>
        <dbReference type="ARBA" id="ARBA00012581"/>
    </source>
</evidence>
<evidence type="ECO:0000259" key="6">
    <source>
        <dbReference type="SMART" id="SM00148"/>
    </source>
</evidence>
<evidence type="ECO:0000313" key="7">
    <source>
        <dbReference type="EMBL" id="UUC44950.1"/>
    </source>
</evidence>
<organism evidence="7 8">
    <name type="scientific">Flavobacterium cerinum</name>
    <dbReference type="NCBI Taxonomy" id="2502784"/>
    <lineage>
        <taxon>Bacteria</taxon>
        <taxon>Pseudomonadati</taxon>
        <taxon>Bacteroidota</taxon>
        <taxon>Flavobacteriia</taxon>
        <taxon>Flavobacteriales</taxon>
        <taxon>Flavobacteriaceae</taxon>
        <taxon>Flavobacterium</taxon>
    </lineage>
</organism>
<protein>
    <recommendedName>
        <fullName evidence="3">1-phosphatidylinositol phosphodiesterase</fullName>
        <ecNumber evidence="2">4.6.1.13</ecNumber>
    </recommendedName>
    <alternativeName>
        <fullName evidence="4">Phosphatidylinositol diacylglycerol-lyase</fullName>
    </alternativeName>
    <alternativeName>
        <fullName evidence="5">Phosphatidylinositol-specific phospholipase C</fullName>
    </alternativeName>
</protein>
<dbReference type="PANTHER" id="PTHR13593">
    <property type="match status" value="1"/>
</dbReference>
<reference evidence="7" key="1">
    <citation type="submission" date="2022-07" db="EMBL/GenBank/DDBJ databases">
        <title>Isolation, identification, and degradation of a PFOSA degrading strain from sewage treatment plant.</title>
        <authorList>
            <person name="Zhang L."/>
            <person name="Huo Y."/>
        </authorList>
    </citation>
    <scope>NUCLEOTIDE SEQUENCE</scope>
    <source>
        <strain evidence="7">C1</strain>
    </source>
</reference>
<dbReference type="Proteomes" id="UP001059844">
    <property type="component" value="Chromosome"/>
</dbReference>
<evidence type="ECO:0000256" key="1">
    <source>
        <dbReference type="ARBA" id="ARBA00001316"/>
    </source>
</evidence>
<dbReference type="InterPro" id="IPR000909">
    <property type="entry name" value="PLipase_C_PInositol-sp_X_dom"/>
</dbReference>
<accession>A0ABY5IQ90</accession>
<proteinExistence type="predicted"/>
<dbReference type="EC" id="4.6.1.13" evidence="2"/>
<dbReference type="EMBL" id="CP101751">
    <property type="protein sequence ID" value="UUC44950.1"/>
    <property type="molecule type" value="Genomic_DNA"/>
</dbReference>
<keyword evidence="8" id="KW-1185">Reference proteome</keyword>
<dbReference type="RefSeq" id="WP_256550635.1">
    <property type="nucleotide sequence ID" value="NZ_CP101751.1"/>
</dbReference>
<evidence type="ECO:0000256" key="5">
    <source>
        <dbReference type="ARBA" id="ARBA00030782"/>
    </source>
</evidence>
<dbReference type="InterPro" id="IPR017946">
    <property type="entry name" value="PLC-like_Pdiesterase_TIM-brl"/>
</dbReference>